<evidence type="ECO:0000256" key="1">
    <source>
        <dbReference type="SAM" id="Phobius"/>
    </source>
</evidence>
<organismHost>
    <name type="scientific">Homo sapiens</name>
    <name type="common">Human</name>
    <dbReference type="NCBI Taxonomy" id="9606"/>
</organismHost>
<protein>
    <submittedName>
        <fullName evidence="2">Protein X</fullName>
    </submittedName>
</protein>
<name>A0A0N9GZY2_PAVHB</name>
<dbReference type="InterPro" id="IPR009629">
    <property type="entry name" value="Erythrovirus_X"/>
</dbReference>
<dbReference type="Pfam" id="PF06795">
    <property type="entry name" value="Erythrovirus_X"/>
    <property type="match status" value="1"/>
</dbReference>
<keyword evidence="1" id="KW-0812">Transmembrane</keyword>
<organism evidence="2">
    <name type="scientific">Human parvovirus B19</name>
    <name type="common">HPV B19</name>
    <dbReference type="NCBI Taxonomy" id="10798"/>
    <lineage>
        <taxon>Viruses</taxon>
        <taxon>Monodnaviria</taxon>
        <taxon>Shotokuvirae</taxon>
        <taxon>Cossaviricota</taxon>
        <taxon>Quintoviricetes</taxon>
        <taxon>Piccovirales</taxon>
        <taxon>Parvoviridae</taxon>
        <taxon>Parvovirinae</taxon>
        <taxon>Erythroparvovirus</taxon>
        <taxon>Erythroparvovirus primate1</taxon>
    </lineage>
</organism>
<reference evidence="2" key="1">
    <citation type="submission" date="2015-03" db="EMBL/GenBank/DDBJ databases">
        <authorList>
            <person name="Murphy D."/>
        </authorList>
    </citation>
    <scope>NUCLEOTIDE SEQUENCE</scope>
    <source>
        <strain evidence="2">1577 RS7</strain>
    </source>
</reference>
<keyword evidence="1" id="KW-1133">Transmembrane helix</keyword>
<keyword evidence="1" id="KW-0472">Membrane</keyword>
<accession>A0A0N9GZY2</accession>
<proteinExistence type="predicted"/>
<gene>
    <name evidence="2" type="primary">X</name>
</gene>
<evidence type="ECO:0000313" key="2">
    <source>
        <dbReference type="EMBL" id="ALF95937.1"/>
    </source>
</evidence>
<feature type="transmembrane region" description="Helical" evidence="1">
    <location>
        <begin position="61"/>
        <end position="80"/>
    </location>
</feature>
<feature type="transmembrane region" description="Helical" evidence="1">
    <location>
        <begin position="38"/>
        <end position="54"/>
    </location>
</feature>
<dbReference type="EMBL" id="KR005640">
    <property type="protein sequence ID" value="ALF95937.1"/>
    <property type="molecule type" value="Genomic_DNA"/>
</dbReference>
<sequence>MNSYLTTPMPYHPVAVMQNLEEKMQYYLVKTYTSLGKLAYNYPVLTMLGLAMSYKLGPRKVLLTVLQGFMTLGIANWLSWE</sequence>